<dbReference type="SUPFAM" id="SSF56112">
    <property type="entry name" value="Protein kinase-like (PK-like)"/>
    <property type="match status" value="1"/>
</dbReference>
<dbReference type="PANTHER" id="PTHR27002">
    <property type="entry name" value="RECEPTOR-LIKE SERINE/THREONINE-PROTEIN KINASE SD1-8"/>
    <property type="match status" value="1"/>
</dbReference>
<sequence>MPLLPNIFSKFPAFFIFIFVPVTLLLLNLPFTISRTAFSSCSDTQFTDETSYSRNLNHLLKYLIKNITVDSGFTEVTLGTSPNAVHGMAFCRGDLTPTQCQECVNGAVNDAAWECPASRSVALWYDECQIRYSDEPFSATLTQQVANPFYYALAKLPERRLFRLRIERLLRGLQSRAAYGKNSNMFAASSTEYVDSHNLYGLVQCTRDLSGEQCSKCLDAPITQVVCCQESNDLTFLGGSCYLRYSLKMFYNQSLASPPETITKLVVQTTPSSYSEGSTKSTTVLVFILIGAATPAILLLAIFLKNRVYRKPKHILLGMNLELQESRYLKFHRGSLSLGKSMKKRTDSPIIDLQTLKTATDNFSNSKRLGRGEFGPTFKGDLPGREFAVKRLTGRLKVDLELLRREMKVVKQTQHPNLVRLLGFYLEDEDKLLINEYLPNTSLDRLLFDSKRRRLLDWGRRYSIIEGIARGLFHLHVDSGLNTVHQNMKASNILLDRNMNPKISDFCLAELFIGSQTQGGTRRTAVAQGYVEKGTISTKSDIFSFGVLILEIITGQRNRDFLGSESSTNLLNYVWQYWKQEKALQVVDWNLGELYKTDQVLRCIHTGLLCVQKDAKERPNISTVIQYLKTNVKLPTPSSSPYVMQADSTPNPNIRETTTQSESNAYDWNAFNKNVSELSPRTTNTWSQIDLESKGNNI</sequence>
<feature type="domain" description="Gnk2-homologous" evidence="20">
    <location>
        <begin position="144"/>
        <end position="250"/>
    </location>
</feature>
<gene>
    <name evidence="21" type="ORF">ZOSMA_381G00150</name>
</gene>
<dbReference type="PROSITE" id="PS50011">
    <property type="entry name" value="PROTEIN_KINASE_DOM"/>
    <property type="match status" value="1"/>
</dbReference>
<proteinExistence type="inferred from homology"/>
<evidence type="ECO:0000256" key="4">
    <source>
        <dbReference type="ARBA" id="ARBA00022475"/>
    </source>
</evidence>
<dbReference type="InterPro" id="IPR000719">
    <property type="entry name" value="Prot_kinase_dom"/>
</dbReference>
<keyword evidence="15" id="KW-0675">Receptor</keyword>
<dbReference type="CDD" id="cd23509">
    <property type="entry name" value="Gnk2-like"/>
    <property type="match status" value="2"/>
</dbReference>
<evidence type="ECO:0000256" key="5">
    <source>
        <dbReference type="ARBA" id="ARBA00022527"/>
    </source>
</evidence>
<name>A0A0K9P540_ZOSMR</name>
<evidence type="ECO:0000259" key="19">
    <source>
        <dbReference type="PROSITE" id="PS50011"/>
    </source>
</evidence>
<protein>
    <recommendedName>
        <fullName evidence="23">Cysteine-rich receptor-like protein kinase 25</fullName>
    </recommendedName>
</protein>
<keyword evidence="10" id="KW-0547">Nucleotide-binding</keyword>
<dbReference type="InterPro" id="IPR038408">
    <property type="entry name" value="GNK2_sf"/>
</dbReference>
<evidence type="ECO:0000256" key="7">
    <source>
        <dbReference type="ARBA" id="ARBA00022692"/>
    </source>
</evidence>
<dbReference type="GO" id="GO:0005524">
    <property type="term" value="F:ATP binding"/>
    <property type="evidence" value="ECO:0007669"/>
    <property type="project" value="UniProtKB-KW"/>
</dbReference>
<reference evidence="22" key="1">
    <citation type="journal article" date="2016" name="Nature">
        <title>The genome of the seagrass Zostera marina reveals angiosperm adaptation to the sea.</title>
        <authorList>
            <person name="Olsen J.L."/>
            <person name="Rouze P."/>
            <person name="Verhelst B."/>
            <person name="Lin Y.-C."/>
            <person name="Bayer T."/>
            <person name="Collen J."/>
            <person name="Dattolo E."/>
            <person name="De Paoli E."/>
            <person name="Dittami S."/>
            <person name="Maumus F."/>
            <person name="Michel G."/>
            <person name="Kersting A."/>
            <person name="Lauritano C."/>
            <person name="Lohaus R."/>
            <person name="Toepel M."/>
            <person name="Tonon T."/>
            <person name="Vanneste K."/>
            <person name="Amirebrahimi M."/>
            <person name="Brakel J."/>
            <person name="Bostroem C."/>
            <person name="Chovatia M."/>
            <person name="Grimwood J."/>
            <person name="Jenkins J.W."/>
            <person name="Jueterbock A."/>
            <person name="Mraz A."/>
            <person name="Stam W.T."/>
            <person name="Tice H."/>
            <person name="Bornberg-Bauer E."/>
            <person name="Green P.J."/>
            <person name="Pearson G.A."/>
            <person name="Procaccini G."/>
            <person name="Duarte C.M."/>
            <person name="Schmutz J."/>
            <person name="Reusch T.B.H."/>
            <person name="Van de Peer Y."/>
        </authorList>
    </citation>
    <scope>NUCLEOTIDE SEQUENCE [LARGE SCALE GENOMIC DNA]</scope>
    <source>
        <strain evidence="22">cv. Finnish</strain>
    </source>
</reference>
<dbReference type="GO" id="GO:0005886">
    <property type="term" value="C:plasma membrane"/>
    <property type="evidence" value="ECO:0000318"/>
    <property type="project" value="GO_Central"/>
</dbReference>
<feature type="domain" description="Gnk2-homologous" evidence="20">
    <location>
        <begin position="34"/>
        <end position="137"/>
    </location>
</feature>
<evidence type="ECO:0000256" key="17">
    <source>
        <dbReference type="SAM" id="MobiDB-lite"/>
    </source>
</evidence>
<evidence type="ECO:0000256" key="14">
    <source>
        <dbReference type="ARBA" id="ARBA00023136"/>
    </source>
</evidence>
<dbReference type="Gene3D" id="3.30.430.20">
    <property type="entry name" value="Gnk2 domain, C-X8-C-X2-C motif"/>
    <property type="match status" value="2"/>
</dbReference>
<feature type="transmembrane region" description="Helical" evidence="18">
    <location>
        <begin position="284"/>
        <end position="304"/>
    </location>
</feature>
<keyword evidence="9" id="KW-0677">Repeat</keyword>
<evidence type="ECO:0000256" key="8">
    <source>
        <dbReference type="ARBA" id="ARBA00022729"/>
    </source>
</evidence>
<dbReference type="Pfam" id="PF01657">
    <property type="entry name" value="Stress-antifung"/>
    <property type="match status" value="2"/>
</dbReference>
<evidence type="ECO:0000256" key="1">
    <source>
        <dbReference type="ARBA" id="ARBA00004251"/>
    </source>
</evidence>
<dbReference type="InterPro" id="IPR011009">
    <property type="entry name" value="Kinase-like_dom_sf"/>
</dbReference>
<dbReference type="GO" id="GO:0004674">
    <property type="term" value="F:protein serine/threonine kinase activity"/>
    <property type="evidence" value="ECO:0000318"/>
    <property type="project" value="GO_Central"/>
</dbReference>
<accession>A0A0K9P540</accession>
<dbReference type="OrthoDB" id="4062651at2759"/>
<feature type="transmembrane region" description="Helical" evidence="18">
    <location>
        <begin position="12"/>
        <end position="31"/>
    </location>
</feature>
<evidence type="ECO:0000256" key="10">
    <source>
        <dbReference type="ARBA" id="ARBA00022741"/>
    </source>
</evidence>
<evidence type="ECO:0000259" key="20">
    <source>
        <dbReference type="PROSITE" id="PS51473"/>
    </source>
</evidence>
<comment type="similarity">
    <text evidence="2">In the N-terminal section; belongs to the leguminous lectin family.</text>
</comment>
<comment type="caution">
    <text evidence="21">The sequence shown here is derived from an EMBL/GenBank/DDBJ whole genome shotgun (WGS) entry which is preliminary data.</text>
</comment>
<keyword evidence="5" id="KW-0723">Serine/threonine-protein kinase</keyword>
<evidence type="ECO:0000256" key="18">
    <source>
        <dbReference type="SAM" id="Phobius"/>
    </source>
</evidence>
<evidence type="ECO:0000256" key="11">
    <source>
        <dbReference type="ARBA" id="ARBA00022777"/>
    </source>
</evidence>
<dbReference type="Proteomes" id="UP000036987">
    <property type="component" value="Unassembled WGS sequence"/>
</dbReference>
<evidence type="ECO:0000256" key="16">
    <source>
        <dbReference type="ARBA" id="ARBA00023180"/>
    </source>
</evidence>
<dbReference type="Pfam" id="PF07714">
    <property type="entry name" value="PK_Tyr_Ser-Thr"/>
    <property type="match status" value="1"/>
</dbReference>
<keyword evidence="6" id="KW-0808">Transferase</keyword>
<dbReference type="PROSITE" id="PS51473">
    <property type="entry name" value="GNK2"/>
    <property type="match status" value="2"/>
</dbReference>
<keyword evidence="7 18" id="KW-0812">Transmembrane</keyword>
<evidence type="ECO:0000313" key="21">
    <source>
        <dbReference type="EMBL" id="KMZ64108.1"/>
    </source>
</evidence>
<evidence type="ECO:0000313" key="22">
    <source>
        <dbReference type="Proteomes" id="UP000036987"/>
    </source>
</evidence>
<keyword evidence="8" id="KW-0732">Signal</keyword>
<dbReference type="InterPro" id="IPR002902">
    <property type="entry name" value="GNK2"/>
</dbReference>
<organism evidence="21 22">
    <name type="scientific">Zostera marina</name>
    <name type="common">Eelgrass</name>
    <dbReference type="NCBI Taxonomy" id="29655"/>
    <lineage>
        <taxon>Eukaryota</taxon>
        <taxon>Viridiplantae</taxon>
        <taxon>Streptophyta</taxon>
        <taxon>Embryophyta</taxon>
        <taxon>Tracheophyta</taxon>
        <taxon>Spermatophyta</taxon>
        <taxon>Magnoliopsida</taxon>
        <taxon>Liliopsida</taxon>
        <taxon>Zosteraceae</taxon>
        <taxon>Zostera</taxon>
    </lineage>
</organism>
<dbReference type="GO" id="GO:0006955">
    <property type="term" value="P:immune response"/>
    <property type="evidence" value="ECO:0000318"/>
    <property type="project" value="GO_Central"/>
</dbReference>
<dbReference type="GO" id="GO:0002229">
    <property type="term" value="P:defense response to oomycetes"/>
    <property type="evidence" value="ECO:0007669"/>
    <property type="project" value="UniProtKB-ARBA"/>
</dbReference>
<comment type="subcellular location">
    <subcellularLocation>
        <location evidence="1">Cell membrane</location>
        <topology evidence="1">Single-pass type I membrane protein</topology>
    </subcellularLocation>
</comment>
<dbReference type="EMBL" id="LFYR01001180">
    <property type="protein sequence ID" value="KMZ64108.1"/>
    <property type="molecule type" value="Genomic_DNA"/>
</dbReference>
<evidence type="ECO:0000256" key="12">
    <source>
        <dbReference type="ARBA" id="ARBA00022840"/>
    </source>
</evidence>
<dbReference type="Gene3D" id="1.10.510.10">
    <property type="entry name" value="Transferase(Phosphotransferase) domain 1"/>
    <property type="match status" value="1"/>
</dbReference>
<keyword evidence="11" id="KW-0418">Kinase</keyword>
<dbReference type="GO" id="GO:0007165">
    <property type="term" value="P:signal transduction"/>
    <property type="evidence" value="ECO:0000318"/>
    <property type="project" value="GO_Central"/>
</dbReference>
<evidence type="ECO:0000256" key="15">
    <source>
        <dbReference type="ARBA" id="ARBA00023170"/>
    </source>
</evidence>
<keyword evidence="13 18" id="KW-1133">Transmembrane helix</keyword>
<evidence type="ECO:0000256" key="13">
    <source>
        <dbReference type="ARBA" id="ARBA00022989"/>
    </source>
</evidence>
<keyword evidence="16" id="KW-0325">Glycoprotein</keyword>
<dbReference type="STRING" id="29655.A0A0K9P540"/>
<dbReference type="Gene3D" id="3.30.200.20">
    <property type="entry name" value="Phosphorylase Kinase, domain 1"/>
    <property type="match status" value="1"/>
</dbReference>
<feature type="region of interest" description="Disordered" evidence="17">
    <location>
        <begin position="639"/>
        <end position="660"/>
    </location>
</feature>
<evidence type="ECO:0000256" key="9">
    <source>
        <dbReference type="ARBA" id="ARBA00022737"/>
    </source>
</evidence>
<keyword evidence="12" id="KW-0067">ATP-binding</keyword>
<dbReference type="FunFam" id="1.10.510.10:FF:000240">
    <property type="entry name" value="Lectin-domain containing receptor kinase A4.3"/>
    <property type="match status" value="1"/>
</dbReference>
<evidence type="ECO:0008006" key="23">
    <source>
        <dbReference type="Google" id="ProtNLM"/>
    </source>
</evidence>
<keyword evidence="14 18" id="KW-0472">Membrane</keyword>
<dbReference type="AlphaFoldDB" id="A0A0K9P540"/>
<evidence type="ECO:0000256" key="3">
    <source>
        <dbReference type="ARBA" id="ARBA00010217"/>
    </source>
</evidence>
<comment type="similarity">
    <text evidence="3">In the C-terminal section; belongs to the protein kinase superfamily. Ser/Thr protein kinase family.</text>
</comment>
<dbReference type="InterPro" id="IPR001245">
    <property type="entry name" value="Ser-Thr/Tyr_kinase_cat_dom"/>
</dbReference>
<keyword evidence="4" id="KW-1003">Cell membrane</keyword>
<dbReference type="PANTHER" id="PTHR27002:SF1040">
    <property type="entry name" value="OS07G0538400 PROTEIN"/>
    <property type="match status" value="1"/>
</dbReference>
<evidence type="ECO:0000256" key="6">
    <source>
        <dbReference type="ARBA" id="ARBA00022679"/>
    </source>
</evidence>
<keyword evidence="22" id="KW-1185">Reference proteome</keyword>
<evidence type="ECO:0000256" key="2">
    <source>
        <dbReference type="ARBA" id="ARBA00008536"/>
    </source>
</evidence>
<feature type="domain" description="Protein kinase" evidence="19">
    <location>
        <begin position="363"/>
        <end position="643"/>
    </location>
</feature>